<name>A0A8T0B0M8_SILME</name>
<evidence type="ECO:0000256" key="8">
    <source>
        <dbReference type="ARBA" id="ARBA00023136"/>
    </source>
</evidence>
<comment type="subcellular location">
    <subcellularLocation>
        <location evidence="1">Cell membrane</location>
        <topology evidence="1">Single-pass type I membrane protein</topology>
    </subcellularLocation>
</comment>
<evidence type="ECO:0000256" key="10">
    <source>
        <dbReference type="ARBA" id="ARBA00023170"/>
    </source>
</evidence>
<dbReference type="Gene3D" id="1.10.150.510">
    <property type="entry name" value="Receptor activity modifying family"/>
    <property type="match status" value="1"/>
</dbReference>
<dbReference type="Proteomes" id="UP000606274">
    <property type="component" value="Unassembled WGS sequence"/>
</dbReference>
<dbReference type="PANTHER" id="PTHR14076:SF10">
    <property type="entry name" value="RAMP2 PROTEIN"/>
    <property type="match status" value="1"/>
</dbReference>
<organism evidence="13 14">
    <name type="scientific">Silurus meridionalis</name>
    <name type="common">Southern catfish</name>
    <name type="synonym">Silurus soldatovi meridionalis</name>
    <dbReference type="NCBI Taxonomy" id="175797"/>
    <lineage>
        <taxon>Eukaryota</taxon>
        <taxon>Metazoa</taxon>
        <taxon>Chordata</taxon>
        <taxon>Craniata</taxon>
        <taxon>Vertebrata</taxon>
        <taxon>Euteleostomi</taxon>
        <taxon>Actinopterygii</taxon>
        <taxon>Neopterygii</taxon>
        <taxon>Teleostei</taxon>
        <taxon>Ostariophysi</taxon>
        <taxon>Siluriformes</taxon>
        <taxon>Siluridae</taxon>
        <taxon>Silurus</taxon>
    </lineage>
</organism>
<dbReference type="AlphaFoldDB" id="A0A8T0B0M8"/>
<dbReference type="OrthoDB" id="8652678at2759"/>
<dbReference type="GO" id="GO:0072659">
    <property type="term" value="P:protein localization to plasma membrane"/>
    <property type="evidence" value="ECO:0007669"/>
    <property type="project" value="TreeGrafter"/>
</dbReference>
<dbReference type="GO" id="GO:0006886">
    <property type="term" value="P:intracellular protein transport"/>
    <property type="evidence" value="ECO:0007669"/>
    <property type="project" value="InterPro"/>
</dbReference>
<dbReference type="GO" id="GO:0001525">
    <property type="term" value="P:angiogenesis"/>
    <property type="evidence" value="ECO:0007669"/>
    <property type="project" value="TreeGrafter"/>
</dbReference>
<keyword evidence="10" id="KW-0675">Receptor</keyword>
<gene>
    <name evidence="13" type="ORF">HF521_004337</name>
</gene>
<dbReference type="GO" id="GO:0008277">
    <property type="term" value="P:regulation of G protein-coupled receptor signaling pathway"/>
    <property type="evidence" value="ECO:0007669"/>
    <property type="project" value="InterPro"/>
</dbReference>
<evidence type="ECO:0000313" key="13">
    <source>
        <dbReference type="EMBL" id="KAF7697827.1"/>
    </source>
</evidence>
<feature type="transmembrane region" description="Helical" evidence="11">
    <location>
        <begin position="181"/>
        <end position="202"/>
    </location>
</feature>
<comment type="similarity">
    <text evidence="2">Belongs to the RAMP family.</text>
</comment>
<keyword evidence="8 11" id="KW-0472">Membrane</keyword>
<keyword evidence="7 11" id="KW-1133">Transmembrane helix</keyword>
<keyword evidence="4" id="KW-1003">Cell membrane</keyword>
<dbReference type="GO" id="GO:0032870">
    <property type="term" value="P:cellular response to hormone stimulus"/>
    <property type="evidence" value="ECO:0007669"/>
    <property type="project" value="TreeGrafter"/>
</dbReference>
<sequence length="211" mass="24013">MSPHVSSPRIRPIWSPTFWGACVVLMFARVQALVPSEATPPKRSEEQRGVGDTPLFPGVLTTPLTTTSVSVEERTALSPCEEYCSLCEEFQLPKVKCYSQILQFCRTNFQIEMETINATEYCMWERVKSPYNRFSVCSEDVAECLKLPWPNRLVEEMFVEIHSSFFQDCPTENLRDPPPNIIFALVMTPICLIPAMVVLVVLKTKNGDRRS</sequence>
<evidence type="ECO:0000256" key="1">
    <source>
        <dbReference type="ARBA" id="ARBA00004251"/>
    </source>
</evidence>
<evidence type="ECO:0000256" key="3">
    <source>
        <dbReference type="ARBA" id="ARBA00022448"/>
    </source>
</evidence>
<evidence type="ECO:0000256" key="5">
    <source>
        <dbReference type="ARBA" id="ARBA00022692"/>
    </source>
</evidence>
<dbReference type="GO" id="GO:0006816">
    <property type="term" value="P:calcium ion transport"/>
    <property type="evidence" value="ECO:0007669"/>
    <property type="project" value="TreeGrafter"/>
</dbReference>
<dbReference type="GO" id="GO:0009986">
    <property type="term" value="C:cell surface"/>
    <property type="evidence" value="ECO:0007669"/>
    <property type="project" value="TreeGrafter"/>
</dbReference>
<keyword evidence="9" id="KW-1015">Disulfide bond</keyword>
<dbReference type="GO" id="GO:0015026">
    <property type="term" value="F:coreceptor activity"/>
    <property type="evidence" value="ECO:0007669"/>
    <property type="project" value="InterPro"/>
</dbReference>
<dbReference type="InterPro" id="IPR038126">
    <property type="entry name" value="RAMP_sf"/>
</dbReference>
<evidence type="ECO:0000256" key="4">
    <source>
        <dbReference type="ARBA" id="ARBA00022475"/>
    </source>
</evidence>
<dbReference type="GO" id="GO:0005886">
    <property type="term" value="C:plasma membrane"/>
    <property type="evidence" value="ECO:0007669"/>
    <property type="project" value="UniProtKB-SubCell"/>
</dbReference>
<dbReference type="GO" id="GO:0043235">
    <property type="term" value="C:receptor complex"/>
    <property type="evidence" value="ECO:0007669"/>
    <property type="project" value="TreeGrafter"/>
</dbReference>
<protein>
    <recommendedName>
        <fullName evidence="15">Receptor activity-modifying protein 2</fullName>
    </recommendedName>
</protein>
<keyword evidence="5 11" id="KW-0812">Transmembrane</keyword>
<dbReference type="PANTHER" id="PTHR14076">
    <property type="entry name" value="RECEPTOR ACTIVITY MODIFYING PROTEIN RAMP"/>
    <property type="match status" value="1"/>
</dbReference>
<feature type="signal peptide" evidence="12">
    <location>
        <begin position="1"/>
        <end position="32"/>
    </location>
</feature>
<dbReference type="InterPro" id="IPR006985">
    <property type="entry name" value="RAMP"/>
</dbReference>
<dbReference type="GO" id="GO:0031623">
    <property type="term" value="P:receptor internalization"/>
    <property type="evidence" value="ECO:0007669"/>
    <property type="project" value="TreeGrafter"/>
</dbReference>
<evidence type="ECO:0008006" key="15">
    <source>
        <dbReference type="Google" id="ProtNLM"/>
    </source>
</evidence>
<dbReference type="Pfam" id="PF04901">
    <property type="entry name" value="RAMP"/>
    <property type="match status" value="1"/>
</dbReference>
<evidence type="ECO:0000256" key="12">
    <source>
        <dbReference type="SAM" id="SignalP"/>
    </source>
</evidence>
<evidence type="ECO:0000256" key="11">
    <source>
        <dbReference type="SAM" id="Phobius"/>
    </source>
</evidence>
<feature type="chain" id="PRO_5035759166" description="Receptor activity-modifying protein 2" evidence="12">
    <location>
        <begin position="33"/>
        <end position="211"/>
    </location>
</feature>
<dbReference type="EMBL" id="JABFDY010000014">
    <property type="protein sequence ID" value="KAF7697827.1"/>
    <property type="molecule type" value="Genomic_DNA"/>
</dbReference>
<accession>A0A8T0B0M8</accession>
<comment type="caution">
    <text evidence="13">The sequence shown here is derived from an EMBL/GenBank/DDBJ whole genome shotgun (WGS) entry which is preliminary data.</text>
</comment>
<dbReference type="GO" id="GO:0007186">
    <property type="term" value="P:G protein-coupled receptor signaling pathway"/>
    <property type="evidence" value="ECO:0007669"/>
    <property type="project" value="TreeGrafter"/>
</dbReference>
<evidence type="ECO:0000256" key="7">
    <source>
        <dbReference type="ARBA" id="ARBA00022989"/>
    </source>
</evidence>
<keyword evidence="6 12" id="KW-0732">Signal</keyword>
<keyword evidence="14" id="KW-1185">Reference proteome</keyword>
<proteinExistence type="inferred from homology"/>
<evidence type="ECO:0000256" key="9">
    <source>
        <dbReference type="ARBA" id="ARBA00023157"/>
    </source>
</evidence>
<evidence type="ECO:0000313" key="14">
    <source>
        <dbReference type="Proteomes" id="UP000606274"/>
    </source>
</evidence>
<evidence type="ECO:0000256" key="6">
    <source>
        <dbReference type="ARBA" id="ARBA00022729"/>
    </source>
</evidence>
<evidence type="ECO:0000256" key="2">
    <source>
        <dbReference type="ARBA" id="ARBA00007087"/>
    </source>
</evidence>
<reference evidence="13" key="1">
    <citation type="submission" date="2020-08" db="EMBL/GenBank/DDBJ databases">
        <title>Chromosome-level assembly of Southern catfish (Silurus meridionalis) provides insights into visual adaptation to the nocturnal and benthic lifestyles.</title>
        <authorList>
            <person name="Zhang Y."/>
            <person name="Wang D."/>
            <person name="Peng Z."/>
        </authorList>
    </citation>
    <scope>NUCLEOTIDE SEQUENCE</scope>
    <source>
        <strain evidence="13">SWU-2019-XX</strain>
        <tissue evidence="13">Muscle</tissue>
    </source>
</reference>
<keyword evidence="3" id="KW-0813">Transport</keyword>